<proteinExistence type="predicted"/>
<accession>A0AAN5IEN9</accession>
<evidence type="ECO:0000313" key="3">
    <source>
        <dbReference type="EMBL" id="GMR61844.1"/>
    </source>
</evidence>
<evidence type="ECO:0000313" key="1">
    <source>
        <dbReference type="EMBL" id="GMR61833.1"/>
    </source>
</evidence>
<comment type="caution">
    <text evidence="3">The sequence shown here is derived from an EMBL/GenBank/DDBJ whole genome shotgun (WGS) entry which is preliminary data.</text>
</comment>
<dbReference type="EMBL" id="BTRK01000006">
    <property type="protein sequence ID" value="GMR61844.1"/>
    <property type="molecule type" value="Genomic_DNA"/>
</dbReference>
<feature type="non-terminal residue" evidence="3">
    <location>
        <position position="1"/>
    </location>
</feature>
<organism evidence="3 4">
    <name type="scientific">Pristionchus mayeri</name>
    <dbReference type="NCBI Taxonomy" id="1317129"/>
    <lineage>
        <taxon>Eukaryota</taxon>
        <taxon>Metazoa</taxon>
        <taxon>Ecdysozoa</taxon>
        <taxon>Nematoda</taxon>
        <taxon>Chromadorea</taxon>
        <taxon>Rhabditida</taxon>
        <taxon>Rhabditina</taxon>
        <taxon>Diplogasteromorpha</taxon>
        <taxon>Diplogasteroidea</taxon>
        <taxon>Neodiplogasteridae</taxon>
        <taxon>Pristionchus</taxon>
    </lineage>
</organism>
<reference evidence="4" key="1">
    <citation type="submission" date="2022-10" db="EMBL/GenBank/DDBJ databases">
        <title>Genome assembly of Pristionchus species.</title>
        <authorList>
            <person name="Yoshida K."/>
            <person name="Sommer R.J."/>
        </authorList>
    </citation>
    <scope>NUCLEOTIDE SEQUENCE [LARGE SCALE GENOMIC DNA]</scope>
    <source>
        <strain evidence="1 4">RS5460</strain>
    </source>
</reference>
<name>A0AAN5IEN9_9BILA</name>
<dbReference type="EMBL" id="BTRK01000006">
    <property type="protein sequence ID" value="GMR61833.1"/>
    <property type="molecule type" value="Genomic_DNA"/>
</dbReference>
<sequence length="70" mass="7767">GAKHSSPRIFDSTSVENRVIRSIFCELPLLISGSNSRAPTVPDSVPIIMLGFVKILQQCGRRASERRANW</sequence>
<protein>
    <submittedName>
        <fullName evidence="3">Uncharacterized protein</fullName>
    </submittedName>
</protein>
<gene>
    <name evidence="1" type="ORF">PMAYCL1PPCAC_32028</name>
    <name evidence="2" type="ORF">PMAYCL1PPCAC_32035</name>
    <name evidence="3" type="ORF">PMAYCL1PPCAC_32039</name>
</gene>
<dbReference type="Proteomes" id="UP001328107">
    <property type="component" value="Unassembled WGS sequence"/>
</dbReference>
<dbReference type="EMBL" id="BTRK01000006">
    <property type="protein sequence ID" value="GMR61840.1"/>
    <property type="molecule type" value="Genomic_DNA"/>
</dbReference>
<keyword evidence="4" id="KW-1185">Reference proteome</keyword>
<dbReference type="AlphaFoldDB" id="A0AAN5IEN9"/>
<reference evidence="3" key="2">
    <citation type="submission" date="2023-06" db="EMBL/GenBank/DDBJ databases">
        <title>Genome assembly of Pristionchus species.</title>
        <authorList>
            <person name="Yoshida K."/>
            <person name="Sommer R.J."/>
        </authorList>
    </citation>
    <scope>NUCLEOTIDE SEQUENCE</scope>
    <source>
        <strain evidence="3 4">RS5460</strain>
    </source>
</reference>
<evidence type="ECO:0000313" key="2">
    <source>
        <dbReference type="EMBL" id="GMR61840.1"/>
    </source>
</evidence>
<evidence type="ECO:0000313" key="4">
    <source>
        <dbReference type="Proteomes" id="UP001328107"/>
    </source>
</evidence>
<feature type="non-terminal residue" evidence="3">
    <location>
        <position position="70"/>
    </location>
</feature>